<protein>
    <recommendedName>
        <fullName evidence="1">non-specific serine/threonine protein kinase</fullName>
        <ecNumber evidence="1">2.7.11.1</ecNumber>
    </recommendedName>
</protein>
<evidence type="ECO:0000313" key="12">
    <source>
        <dbReference type="EMBL" id="TWB90005.1"/>
    </source>
</evidence>
<comment type="catalytic activity">
    <reaction evidence="8">
        <text>L-seryl-[protein] + ATP = O-phospho-L-seryl-[protein] + ADP + H(+)</text>
        <dbReference type="Rhea" id="RHEA:17989"/>
        <dbReference type="Rhea" id="RHEA-COMP:9863"/>
        <dbReference type="Rhea" id="RHEA-COMP:11604"/>
        <dbReference type="ChEBI" id="CHEBI:15378"/>
        <dbReference type="ChEBI" id="CHEBI:29999"/>
        <dbReference type="ChEBI" id="CHEBI:30616"/>
        <dbReference type="ChEBI" id="CHEBI:83421"/>
        <dbReference type="ChEBI" id="CHEBI:456216"/>
        <dbReference type="EC" id="2.7.11.1"/>
    </reaction>
</comment>
<dbReference type="InterPro" id="IPR000719">
    <property type="entry name" value="Prot_kinase_dom"/>
</dbReference>
<dbReference type="SMART" id="SM00332">
    <property type="entry name" value="PP2Cc"/>
    <property type="match status" value="1"/>
</dbReference>
<dbReference type="Gene3D" id="3.60.40.10">
    <property type="entry name" value="PPM-type phosphatase domain"/>
    <property type="match status" value="1"/>
</dbReference>
<evidence type="ECO:0000256" key="8">
    <source>
        <dbReference type="ARBA" id="ARBA00048679"/>
    </source>
</evidence>
<dbReference type="SMART" id="SM00220">
    <property type="entry name" value="S_TKc"/>
    <property type="match status" value="1"/>
</dbReference>
<dbReference type="Gene3D" id="1.10.510.10">
    <property type="entry name" value="Transferase(Phosphotransferase) domain 1"/>
    <property type="match status" value="1"/>
</dbReference>
<accession>A0A560L3Q5</accession>
<reference evidence="12 13" key="1">
    <citation type="submission" date="2019-06" db="EMBL/GenBank/DDBJ databases">
        <title>Genomic Encyclopedia of Type Strains, Phase IV (KMG-V): Genome sequencing to study the core and pangenomes of soil and plant-associated prokaryotes.</title>
        <authorList>
            <person name="Whitman W."/>
        </authorList>
    </citation>
    <scope>NUCLEOTIDE SEQUENCE [LARGE SCALE GENOMIC DNA]</scope>
    <source>
        <strain evidence="12 13">BR 10355</strain>
    </source>
</reference>
<evidence type="ECO:0000259" key="10">
    <source>
        <dbReference type="PROSITE" id="PS50011"/>
    </source>
</evidence>
<dbReference type="Pfam" id="PF13672">
    <property type="entry name" value="PP2C_2"/>
    <property type="match status" value="1"/>
</dbReference>
<dbReference type="RefSeq" id="WP_246667745.1">
    <property type="nucleotide sequence ID" value="NZ_VITY01000015.1"/>
</dbReference>
<dbReference type="PANTHER" id="PTHR43671:SF98">
    <property type="entry name" value="SERINE_THREONINE-PROTEIN KINASE NEK11"/>
    <property type="match status" value="1"/>
</dbReference>
<dbReference type="SMART" id="SM00331">
    <property type="entry name" value="PP2C_SIG"/>
    <property type="match status" value="1"/>
</dbReference>
<feature type="domain" description="PPM-type phosphatase" evidence="11">
    <location>
        <begin position="20"/>
        <end position="245"/>
    </location>
</feature>
<dbReference type="CDD" id="cd14014">
    <property type="entry name" value="STKc_PknB_like"/>
    <property type="match status" value="1"/>
</dbReference>
<keyword evidence="13" id="KW-1185">Reference proteome</keyword>
<dbReference type="InterPro" id="IPR001932">
    <property type="entry name" value="PPM-type_phosphatase-like_dom"/>
</dbReference>
<dbReference type="Gene3D" id="3.30.200.20">
    <property type="entry name" value="Phosphorylase Kinase, domain 1"/>
    <property type="match status" value="1"/>
</dbReference>
<dbReference type="GO" id="GO:0005524">
    <property type="term" value="F:ATP binding"/>
    <property type="evidence" value="ECO:0007669"/>
    <property type="project" value="UniProtKB-KW"/>
</dbReference>
<keyword evidence="9" id="KW-0812">Transmembrane</keyword>
<keyword evidence="3" id="KW-0808">Transferase</keyword>
<evidence type="ECO:0000256" key="3">
    <source>
        <dbReference type="ARBA" id="ARBA00022679"/>
    </source>
</evidence>
<dbReference type="InterPro" id="IPR036457">
    <property type="entry name" value="PPM-type-like_dom_sf"/>
</dbReference>
<dbReference type="PROSITE" id="PS00108">
    <property type="entry name" value="PROTEIN_KINASE_ST"/>
    <property type="match status" value="1"/>
</dbReference>
<feature type="transmembrane region" description="Helical" evidence="9">
    <location>
        <begin position="555"/>
        <end position="573"/>
    </location>
</feature>
<keyword evidence="2" id="KW-0723">Serine/threonine-protein kinase</keyword>
<keyword evidence="9" id="KW-0472">Membrane</keyword>
<dbReference type="AlphaFoldDB" id="A0A560L3Q5"/>
<dbReference type="PANTHER" id="PTHR43671">
    <property type="entry name" value="SERINE/THREONINE-PROTEIN KINASE NEK"/>
    <property type="match status" value="1"/>
</dbReference>
<keyword evidence="9" id="KW-1133">Transmembrane helix</keyword>
<keyword evidence="4" id="KW-0547">Nucleotide-binding</keyword>
<evidence type="ECO:0000256" key="7">
    <source>
        <dbReference type="ARBA" id="ARBA00047899"/>
    </source>
</evidence>
<name>A0A560L3Q5_9BRAD</name>
<keyword evidence="5" id="KW-0418">Kinase</keyword>
<gene>
    <name evidence="12" type="ORF">FBZ93_115121</name>
</gene>
<evidence type="ECO:0000256" key="5">
    <source>
        <dbReference type="ARBA" id="ARBA00022777"/>
    </source>
</evidence>
<dbReference type="CDD" id="cd00143">
    <property type="entry name" value="PP2Cc"/>
    <property type="match status" value="1"/>
</dbReference>
<dbReference type="Proteomes" id="UP000321304">
    <property type="component" value="Unassembled WGS sequence"/>
</dbReference>
<dbReference type="Pfam" id="PF00069">
    <property type="entry name" value="Pkinase"/>
    <property type="match status" value="1"/>
</dbReference>
<dbReference type="EC" id="2.7.11.1" evidence="1"/>
<evidence type="ECO:0000259" key="11">
    <source>
        <dbReference type="PROSITE" id="PS51746"/>
    </source>
</evidence>
<dbReference type="STRING" id="1755647.AS156_04205"/>
<evidence type="ECO:0000256" key="1">
    <source>
        <dbReference type="ARBA" id="ARBA00012513"/>
    </source>
</evidence>
<organism evidence="12 13">
    <name type="scientific">Bradyrhizobium macuxiense</name>
    <dbReference type="NCBI Taxonomy" id="1755647"/>
    <lineage>
        <taxon>Bacteria</taxon>
        <taxon>Pseudomonadati</taxon>
        <taxon>Pseudomonadota</taxon>
        <taxon>Alphaproteobacteria</taxon>
        <taxon>Hyphomicrobiales</taxon>
        <taxon>Nitrobacteraceae</taxon>
        <taxon>Bradyrhizobium</taxon>
    </lineage>
</organism>
<dbReference type="GO" id="GO:0004674">
    <property type="term" value="F:protein serine/threonine kinase activity"/>
    <property type="evidence" value="ECO:0007669"/>
    <property type="project" value="UniProtKB-KW"/>
</dbReference>
<evidence type="ECO:0000256" key="2">
    <source>
        <dbReference type="ARBA" id="ARBA00022527"/>
    </source>
</evidence>
<feature type="domain" description="Protein kinase" evidence="10">
    <location>
        <begin position="278"/>
        <end position="532"/>
    </location>
</feature>
<dbReference type="PROSITE" id="PS50011">
    <property type="entry name" value="PROTEIN_KINASE_DOM"/>
    <property type="match status" value="1"/>
</dbReference>
<keyword evidence="6" id="KW-0067">ATP-binding</keyword>
<dbReference type="InterPro" id="IPR011009">
    <property type="entry name" value="Kinase-like_dom_sf"/>
</dbReference>
<comment type="caution">
    <text evidence="12">The sequence shown here is derived from an EMBL/GenBank/DDBJ whole genome shotgun (WGS) entry which is preliminary data.</text>
</comment>
<dbReference type="EMBL" id="VITY01000015">
    <property type="protein sequence ID" value="TWB90005.1"/>
    <property type="molecule type" value="Genomic_DNA"/>
</dbReference>
<dbReference type="SUPFAM" id="SSF81606">
    <property type="entry name" value="PP2C-like"/>
    <property type="match status" value="1"/>
</dbReference>
<proteinExistence type="predicted"/>
<sequence length="575" mass="62905">MANGAQRHLQRDLQRDLGVRLGFASETGKRAANEDYVAACLGQPGTLHRDVVAAVADGVGGHKGGREAAEVAVRSFIDAYYSLPETLGVRRRAARALEAANSWIYGQGRVDAARSGMACAFSSIILSRRQCHVIHIGDTRAYRLSEGRLERLTQDHIAGRGDLAHMLNRAIGFEEFARFDYTSVGLRQHDRLLICSDGVHGALGDPRLQQLLEERTPPDESARSIVDAALAAGSSDNTTALVLDIVDLPPADRDDLTHAIATLPILDLPDSGDTVDDFVLSDVLSDGRYSRLFKATDKRAGRDVVLKFPHPRVASEGSYRLAFVREAWVAARVRSLWIGEIIEVPAERQTRLYSAMPLYEGETLEQRLNRAPRLSLTEGIAIATKLVRAVTALHRAGIIHRDIKPDNVILSKDGGLRLVDLGVARVPLLEDFPAEDIPGTASYMAPELFGGKAGDEASDLFALGVTVYRMFTANYPFGEIEPFSRPRFGKPAPLSRYRPDLPAWLDAVIGKALSVEPAQRFGDVIEFAHELENGATWAGPAVTTRKSLHDRDPVTFWKVLCAILALVIVVLLARH</sequence>
<evidence type="ECO:0000256" key="4">
    <source>
        <dbReference type="ARBA" id="ARBA00022741"/>
    </source>
</evidence>
<evidence type="ECO:0000256" key="6">
    <source>
        <dbReference type="ARBA" id="ARBA00022840"/>
    </source>
</evidence>
<comment type="catalytic activity">
    <reaction evidence="7">
        <text>L-threonyl-[protein] + ATP = O-phospho-L-threonyl-[protein] + ADP + H(+)</text>
        <dbReference type="Rhea" id="RHEA:46608"/>
        <dbReference type="Rhea" id="RHEA-COMP:11060"/>
        <dbReference type="Rhea" id="RHEA-COMP:11605"/>
        <dbReference type="ChEBI" id="CHEBI:15378"/>
        <dbReference type="ChEBI" id="CHEBI:30013"/>
        <dbReference type="ChEBI" id="CHEBI:30616"/>
        <dbReference type="ChEBI" id="CHEBI:61977"/>
        <dbReference type="ChEBI" id="CHEBI:456216"/>
        <dbReference type="EC" id="2.7.11.1"/>
    </reaction>
</comment>
<evidence type="ECO:0000313" key="13">
    <source>
        <dbReference type="Proteomes" id="UP000321304"/>
    </source>
</evidence>
<dbReference type="InterPro" id="IPR008271">
    <property type="entry name" value="Ser/Thr_kinase_AS"/>
</dbReference>
<dbReference type="PROSITE" id="PS51746">
    <property type="entry name" value="PPM_2"/>
    <property type="match status" value="1"/>
</dbReference>
<dbReference type="SUPFAM" id="SSF56112">
    <property type="entry name" value="Protein kinase-like (PK-like)"/>
    <property type="match status" value="1"/>
</dbReference>
<evidence type="ECO:0000256" key="9">
    <source>
        <dbReference type="SAM" id="Phobius"/>
    </source>
</evidence>
<dbReference type="InterPro" id="IPR050660">
    <property type="entry name" value="NEK_Ser/Thr_kinase"/>
</dbReference>